<keyword evidence="8 10" id="KW-0520">NAD</keyword>
<dbReference type="Proteomes" id="UP000005143">
    <property type="component" value="Unassembled WGS sequence"/>
</dbReference>
<keyword evidence="7 10" id="KW-0067">ATP-binding</keyword>
<evidence type="ECO:0000256" key="3">
    <source>
        <dbReference type="ARBA" id="ARBA00022642"/>
    </source>
</evidence>
<dbReference type="EC" id="2.7.7.18" evidence="10"/>
<dbReference type="PANTHER" id="PTHR39321:SF3">
    <property type="entry name" value="PHOSPHOPANTETHEINE ADENYLYLTRANSFERASE"/>
    <property type="match status" value="1"/>
</dbReference>
<dbReference type="PATRIC" id="fig|1097667.3.peg.3154"/>
<comment type="function">
    <text evidence="1 10">Catalyzes the reversible adenylation of nicotinate mononucleotide (NaMN) to nicotinic acid adenine dinucleotide (NaAD).</text>
</comment>
<evidence type="ECO:0000256" key="6">
    <source>
        <dbReference type="ARBA" id="ARBA00022741"/>
    </source>
</evidence>
<keyword evidence="3 10" id="KW-0662">Pyridine nucleotide biosynthesis</keyword>
<evidence type="ECO:0000256" key="7">
    <source>
        <dbReference type="ARBA" id="ARBA00022840"/>
    </source>
</evidence>
<protein>
    <recommendedName>
        <fullName evidence="10">Probable nicotinate-nucleotide adenylyltransferase</fullName>
        <ecNumber evidence="10">2.7.7.18</ecNumber>
    </recommendedName>
    <alternativeName>
        <fullName evidence="10">Deamido-NAD(+) diphosphorylase</fullName>
    </alternativeName>
    <alternativeName>
        <fullName evidence="10">Deamido-NAD(+) pyrophosphorylase</fullName>
    </alternativeName>
    <alternativeName>
        <fullName evidence="10">Nicotinate mononucleotide adenylyltransferase</fullName>
        <shortName evidence="10">NaMN adenylyltransferase</shortName>
    </alternativeName>
</protein>
<dbReference type="AlphaFoldDB" id="H0E8M0"/>
<dbReference type="Gene3D" id="3.40.50.620">
    <property type="entry name" value="HUPs"/>
    <property type="match status" value="1"/>
</dbReference>
<organism evidence="12 13">
    <name type="scientific">Patulibacter medicamentivorans</name>
    <dbReference type="NCBI Taxonomy" id="1097667"/>
    <lineage>
        <taxon>Bacteria</taxon>
        <taxon>Bacillati</taxon>
        <taxon>Actinomycetota</taxon>
        <taxon>Thermoleophilia</taxon>
        <taxon>Solirubrobacterales</taxon>
        <taxon>Patulibacteraceae</taxon>
        <taxon>Patulibacter</taxon>
    </lineage>
</organism>
<dbReference type="SUPFAM" id="SSF52374">
    <property type="entry name" value="Nucleotidylyl transferase"/>
    <property type="match status" value="1"/>
</dbReference>
<dbReference type="Pfam" id="PF01467">
    <property type="entry name" value="CTP_transf_like"/>
    <property type="match status" value="1"/>
</dbReference>
<dbReference type="EMBL" id="AGUD01000244">
    <property type="protein sequence ID" value="EHN10020.1"/>
    <property type="molecule type" value="Genomic_DNA"/>
</dbReference>
<dbReference type="PANTHER" id="PTHR39321">
    <property type="entry name" value="NICOTINATE-NUCLEOTIDE ADENYLYLTRANSFERASE-RELATED"/>
    <property type="match status" value="1"/>
</dbReference>
<evidence type="ECO:0000313" key="13">
    <source>
        <dbReference type="Proteomes" id="UP000005143"/>
    </source>
</evidence>
<proteinExistence type="inferred from homology"/>
<evidence type="ECO:0000259" key="11">
    <source>
        <dbReference type="Pfam" id="PF01467"/>
    </source>
</evidence>
<comment type="pathway">
    <text evidence="2 10">Cofactor biosynthesis; NAD(+) biosynthesis; deamido-NAD(+) from nicotinate D-ribonucleotide: step 1/1.</text>
</comment>
<feature type="domain" description="Cytidyltransferase-like" evidence="11">
    <location>
        <begin position="5"/>
        <end position="172"/>
    </location>
</feature>
<dbReference type="GO" id="GO:0004515">
    <property type="term" value="F:nicotinate-nucleotide adenylyltransferase activity"/>
    <property type="evidence" value="ECO:0007669"/>
    <property type="project" value="UniProtKB-UniRule"/>
</dbReference>
<dbReference type="InterPro" id="IPR004821">
    <property type="entry name" value="Cyt_trans-like"/>
</dbReference>
<dbReference type="InterPro" id="IPR014729">
    <property type="entry name" value="Rossmann-like_a/b/a_fold"/>
</dbReference>
<dbReference type="CDD" id="cd02165">
    <property type="entry name" value="NMNAT"/>
    <property type="match status" value="1"/>
</dbReference>
<dbReference type="GO" id="GO:0009435">
    <property type="term" value="P:NAD+ biosynthetic process"/>
    <property type="evidence" value="ECO:0007669"/>
    <property type="project" value="UniProtKB-UniRule"/>
</dbReference>
<sequence length="205" mass="22007">MRIGLLGGTFNPPHLGHLVLAECARDALGLDRVLLVLAPRPPHKVVDGDPGPEERLALCHAAVAGEEQRLEVCDVELHRAGPSYTADTLAELRALRPDDEFVLLLGGDAAAGLGSWHRPHDVLAFAAIGVAERGDDDHERARAALRELGAEERLLPFAMPAMALSSTLIRARVRAGRTIHHLVPGGVEQRIVARGLYRVPQGRAA</sequence>
<dbReference type="GO" id="GO:0005524">
    <property type="term" value="F:ATP binding"/>
    <property type="evidence" value="ECO:0007669"/>
    <property type="project" value="UniProtKB-KW"/>
</dbReference>
<keyword evidence="6 10" id="KW-0547">Nucleotide-binding</keyword>
<keyword evidence="13" id="KW-1185">Reference proteome</keyword>
<dbReference type="OrthoDB" id="5295945at2"/>
<keyword evidence="4 10" id="KW-0808">Transferase</keyword>
<reference evidence="12 13" key="1">
    <citation type="journal article" date="2013" name="Biodegradation">
        <title>Quantitative proteomic analysis of ibuprofen-degrading Patulibacter sp. strain I11.</title>
        <authorList>
            <person name="Almeida B."/>
            <person name="Kjeldal H."/>
            <person name="Lolas I."/>
            <person name="Knudsen A.D."/>
            <person name="Carvalho G."/>
            <person name="Nielsen K.L."/>
            <person name="Barreto Crespo M.T."/>
            <person name="Stensballe A."/>
            <person name="Nielsen J.L."/>
        </authorList>
    </citation>
    <scope>NUCLEOTIDE SEQUENCE [LARGE SCALE GENOMIC DNA]</scope>
    <source>
        <strain evidence="12 13">I11</strain>
    </source>
</reference>
<evidence type="ECO:0000256" key="5">
    <source>
        <dbReference type="ARBA" id="ARBA00022695"/>
    </source>
</evidence>
<comment type="caution">
    <text evidence="12">The sequence shown here is derived from an EMBL/GenBank/DDBJ whole genome shotgun (WGS) entry which is preliminary data.</text>
</comment>
<comment type="similarity">
    <text evidence="10">Belongs to the NadD family.</text>
</comment>
<evidence type="ECO:0000256" key="1">
    <source>
        <dbReference type="ARBA" id="ARBA00002324"/>
    </source>
</evidence>
<evidence type="ECO:0000256" key="9">
    <source>
        <dbReference type="ARBA" id="ARBA00048721"/>
    </source>
</evidence>
<name>H0E8M0_9ACTN</name>
<dbReference type="InterPro" id="IPR005248">
    <property type="entry name" value="NadD/NMNAT"/>
</dbReference>
<evidence type="ECO:0000313" key="12">
    <source>
        <dbReference type="EMBL" id="EHN10020.1"/>
    </source>
</evidence>
<keyword evidence="5 10" id="KW-0548">Nucleotidyltransferase</keyword>
<dbReference type="UniPathway" id="UPA00253">
    <property type="reaction ID" value="UER00332"/>
</dbReference>
<dbReference type="RefSeq" id="WP_007577000.1">
    <property type="nucleotide sequence ID" value="NZ_AGUD01000244.1"/>
</dbReference>
<evidence type="ECO:0000256" key="2">
    <source>
        <dbReference type="ARBA" id="ARBA00005019"/>
    </source>
</evidence>
<evidence type="ECO:0000256" key="8">
    <source>
        <dbReference type="ARBA" id="ARBA00023027"/>
    </source>
</evidence>
<comment type="catalytic activity">
    <reaction evidence="9 10">
        <text>nicotinate beta-D-ribonucleotide + ATP + H(+) = deamido-NAD(+) + diphosphate</text>
        <dbReference type="Rhea" id="RHEA:22860"/>
        <dbReference type="ChEBI" id="CHEBI:15378"/>
        <dbReference type="ChEBI" id="CHEBI:30616"/>
        <dbReference type="ChEBI" id="CHEBI:33019"/>
        <dbReference type="ChEBI" id="CHEBI:57502"/>
        <dbReference type="ChEBI" id="CHEBI:58437"/>
        <dbReference type="EC" id="2.7.7.18"/>
    </reaction>
</comment>
<evidence type="ECO:0000256" key="4">
    <source>
        <dbReference type="ARBA" id="ARBA00022679"/>
    </source>
</evidence>
<gene>
    <name evidence="10" type="primary">nadD</name>
    <name evidence="12" type="ORF">PAI11_31810</name>
</gene>
<accession>H0E8M0</accession>
<dbReference type="HAMAP" id="MF_00244">
    <property type="entry name" value="NaMN_adenylyltr"/>
    <property type="match status" value="1"/>
</dbReference>
<dbReference type="NCBIfam" id="TIGR00482">
    <property type="entry name" value="nicotinate (nicotinamide) nucleotide adenylyltransferase"/>
    <property type="match status" value="1"/>
</dbReference>
<evidence type="ECO:0000256" key="10">
    <source>
        <dbReference type="HAMAP-Rule" id="MF_00244"/>
    </source>
</evidence>